<dbReference type="SUPFAM" id="SSF69593">
    <property type="entry name" value="Glycerol-3-phosphate (1)-acyltransferase"/>
    <property type="match status" value="1"/>
</dbReference>
<dbReference type="InterPro" id="IPR006385">
    <property type="entry name" value="HAD_hydro_SerB1"/>
</dbReference>
<keyword evidence="3 4" id="KW-0012">Acyltransferase</keyword>
<comment type="catalytic activity">
    <reaction evidence="4">
        <text>a 1-acyl-sn-glycero-3-phosphate + an acyl-CoA = a 1,2-diacyl-sn-glycero-3-phosphate + CoA</text>
        <dbReference type="Rhea" id="RHEA:19709"/>
        <dbReference type="ChEBI" id="CHEBI:57287"/>
        <dbReference type="ChEBI" id="CHEBI:57970"/>
        <dbReference type="ChEBI" id="CHEBI:58342"/>
        <dbReference type="ChEBI" id="CHEBI:58608"/>
        <dbReference type="EC" id="2.3.1.51"/>
    </reaction>
</comment>
<dbReference type="CDD" id="cd07989">
    <property type="entry name" value="LPLAT_AGPAT-like"/>
    <property type="match status" value="1"/>
</dbReference>
<evidence type="ECO:0000256" key="5">
    <source>
        <dbReference type="SAM" id="Phobius"/>
    </source>
</evidence>
<evidence type="ECO:0000256" key="1">
    <source>
        <dbReference type="ARBA" id="ARBA00008655"/>
    </source>
</evidence>
<feature type="domain" description="Phospholipid/glycerol acyltransferase" evidence="6">
    <location>
        <begin position="300"/>
        <end position="414"/>
    </location>
</feature>
<protein>
    <recommendedName>
        <fullName evidence="4">1-acyl-sn-glycerol-3-phosphate acyltransferase</fullName>
        <ecNumber evidence="4">2.3.1.51</ecNumber>
    </recommendedName>
</protein>
<keyword evidence="5" id="KW-1133">Transmembrane helix</keyword>
<dbReference type="SUPFAM" id="SSF56784">
    <property type="entry name" value="HAD-like"/>
    <property type="match status" value="1"/>
</dbReference>
<dbReference type="NCBIfam" id="TIGR01490">
    <property type="entry name" value="HAD-SF-IB-hyp1"/>
    <property type="match status" value="1"/>
</dbReference>
<dbReference type="Pfam" id="PF12710">
    <property type="entry name" value="HAD"/>
    <property type="match status" value="1"/>
</dbReference>
<evidence type="ECO:0000313" key="8">
    <source>
        <dbReference type="Proteomes" id="UP001596223"/>
    </source>
</evidence>
<evidence type="ECO:0000259" key="6">
    <source>
        <dbReference type="SMART" id="SM00563"/>
    </source>
</evidence>
<organism evidence="7 8">
    <name type="scientific">Nocardia lasii</name>
    <dbReference type="NCBI Taxonomy" id="1616107"/>
    <lineage>
        <taxon>Bacteria</taxon>
        <taxon>Bacillati</taxon>
        <taxon>Actinomycetota</taxon>
        <taxon>Actinomycetes</taxon>
        <taxon>Mycobacteriales</taxon>
        <taxon>Nocardiaceae</taxon>
        <taxon>Nocardia</taxon>
    </lineage>
</organism>
<dbReference type="Pfam" id="PF01553">
    <property type="entry name" value="Acyltransferase"/>
    <property type="match status" value="1"/>
</dbReference>
<sequence length="471" mass="50339">MGTLADATAAIRSGPQGPQVVAVFDFGGTVVDGLPRQGAARKILRPGDVRVATLLGGIQRGGSDGDYGRFLQAVERTWAGVPETELAGLGRRAFSKEVYGRLFPEAWQLVRAHQLAGHTVVLVSELTWYQVQPAAERLGIEAVLCTELAVEDGILTGHPRGVPLWRAGKAAAVVEFAAGREIGYVYADSVTDLPLLALGERSTVIDPDPTLAEIAADNGWHTLTFRLRRAPRPLDYLRTIAGFVGLVGGALVGVLRKSYTRDRQAMADALMHDATTATLRAIDVRLRVVGAENARAPRPAVFLFNHQSQFDVIIVPKVLDGAVTGIGKKELANHPLFGPLMRFVGVTFIDRSDTERAKAALAPVVSTLREGLSIAVAPEGTRSFTPGVAPFKKGAFHIAIQAGVPVIPVVLRNAGEIAWRDSAIARSGVVDVAILPPIDVSGWDPANMDAEVEGVRALFEETLLHWPSDIP</sequence>
<keyword evidence="4" id="KW-0444">Lipid biosynthesis</keyword>
<dbReference type="InterPro" id="IPR004552">
    <property type="entry name" value="AGP_acyltrans"/>
</dbReference>
<comment type="similarity">
    <text evidence="1 4">Belongs to the 1-acyl-sn-glycerol-3-phosphate acyltransferase family.</text>
</comment>
<evidence type="ECO:0000256" key="4">
    <source>
        <dbReference type="RuleBase" id="RU361267"/>
    </source>
</evidence>
<evidence type="ECO:0000256" key="3">
    <source>
        <dbReference type="ARBA" id="ARBA00023315"/>
    </source>
</evidence>
<gene>
    <name evidence="7" type="ORF">ACFP3H_02225</name>
</gene>
<keyword evidence="2 4" id="KW-0808">Transferase</keyword>
<dbReference type="InterPro" id="IPR023214">
    <property type="entry name" value="HAD_sf"/>
</dbReference>
<comment type="domain">
    <text evidence="4">The HXXXXD motif is essential for acyltransferase activity and may constitute the binding site for the phosphate moiety of the glycerol-3-phosphate.</text>
</comment>
<feature type="transmembrane region" description="Helical" evidence="5">
    <location>
        <begin position="236"/>
        <end position="255"/>
    </location>
</feature>
<evidence type="ECO:0000313" key="7">
    <source>
        <dbReference type="EMBL" id="MFC6009859.1"/>
    </source>
</evidence>
<proteinExistence type="inferred from homology"/>
<evidence type="ECO:0000256" key="2">
    <source>
        <dbReference type="ARBA" id="ARBA00022679"/>
    </source>
</evidence>
<dbReference type="GO" id="GO:0003841">
    <property type="term" value="F:1-acylglycerol-3-phosphate O-acyltransferase activity"/>
    <property type="evidence" value="ECO:0007669"/>
    <property type="project" value="UniProtKB-EC"/>
</dbReference>
<keyword evidence="5" id="KW-0812">Transmembrane</keyword>
<dbReference type="InterPro" id="IPR002123">
    <property type="entry name" value="Plipid/glycerol_acylTrfase"/>
</dbReference>
<dbReference type="InterPro" id="IPR036412">
    <property type="entry name" value="HAD-like_sf"/>
</dbReference>
<keyword evidence="4" id="KW-1208">Phospholipid metabolism</keyword>
<comment type="caution">
    <text evidence="7">The sequence shown here is derived from an EMBL/GenBank/DDBJ whole genome shotgun (WGS) entry which is preliminary data.</text>
</comment>
<dbReference type="NCBIfam" id="TIGR00530">
    <property type="entry name" value="AGP_acyltrn"/>
    <property type="match status" value="1"/>
</dbReference>
<dbReference type="Proteomes" id="UP001596223">
    <property type="component" value="Unassembled WGS sequence"/>
</dbReference>
<dbReference type="Gene3D" id="3.40.50.1000">
    <property type="entry name" value="HAD superfamily/HAD-like"/>
    <property type="match status" value="1"/>
</dbReference>
<dbReference type="RefSeq" id="WP_378598714.1">
    <property type="nucleotide sequence ID" value="NZ_JBHSQN010000001.1"/>
</dbReference>
<dbReference type="EMBL" id="JBHSQN010000001">
    <property type="protein sequence ID" value="MFC6009859.1"/>
    <property type="molecule type" value="Genomic_DNA"/>
</dbReference>
<reference evidence="8" key="1">
    <citation type="journal article" date="2019" name="Int. J. Syst. Evol. Microbiol.">
        <title>The Global Catalogue of Microorganisms (GCM) 10K type strain sequencing project: providing services to taxonomists for standard genome sequencing and annotation.</title>
        <authorList>
            <consortium name="The Broad Institute Genomics Platform"/>
            <consortium name="The Broad Institute Genome Sequencing Center for Infectious Disease"/>
            <person name="Wu L."/>
            <person name="Ma J."/>
        </authorList>
    </citation>
    <scope>NUCLEOTIDE SEQUENCE [LARGE SCALE GENOMIC DNA]</scope>
    <source>
        <strain evidence="8">CCUG 36956</strain>
    </source>
</reference>
<accession>A0ABW1JL44</accession>
<name>A0ABW1JL44_9NOCA</name>
<dbReference type="PANTHER" id="PTHR10434:SF66">
    <property type="entry name" value="PHOSPHOLIPID_GLYCEROL ACYLTRANSFERASE DOMAIN-CONTAINING PROTEIN"/>
    <property type="match status" value="1"/>
</dbReference>
<dbReference type="Gene3D" id="1.20.1440.100">
    <property type="entry name" value="SG protein - dephosphorylation function"/>
    <property type="match status" value="1"/>
</dbReference>
<keyword evidence="4" id="KW-0594">Phospholipid biosynthesis</keyword>
<dbReference type="SMART" id="SM00563">
    <property type="entry name" value="PlsC"/>
    <property type="match status" value="1"/>
</dbReference>
<keyword evidence="8" id="KW-1185">Reference proteome</keyword>
<keyword evidence="4" id="KW-0443">Lipid metabolism</keyword>
<keyword evidence="5" id="KW-0472">Membrane</keyword>
<dbReference type="PANTHER" id="PTHR10434">
    <property type="entry name" value="1-ACYL-SN-GLYCEROL-3-PHOSPHATE ACYLTRANSFERASE"/>
    <property type="match status" value="1"/>
</dbReference>
<dbReference type="EC" id="2.3.1.51" evidence="4"/>